<feature type="compositionally biased region" description="Polar residues" evidence="2">
    <location>
        <begin position="626"/>
        <end position="638"/>
    </location>
</feature>
<feature type="region of interest" description="Disordered" evidence="2">
    <location>
        <begin position="585"/>
        <end position="688"/>
    </location>
</feature>
<name>A0A8K1CE38_PYTOL</name>
<proteinExistence type="predicted"/>
<feature type="coiled-coil region" evidence="1">
    <location>
        <begin position="516"/>
        <end position="585"/>
    </location>
</feature>
<dbReference type="Proteomes" id="UP000794436">
    <property type="component" value="Unassembled WGS sequence"/>
</dbReference>
<feature type="coiled-coil region" evidence="1">
    <location>
        <begin position="322"/>
        <end position="359"/>
    </location>
</feature>
<feature type="region of interest" description="Disordered" evidence="2">
    <location>
        <begin position="384"/>
        <end position="404"/>
    </location>
</feature>
<protein>
    <submittedName>
        <fullName evidence="3">Uncharacterized protein</fullName>
    </submittedName>
</protein>
<dbReference type="EMBL" id="SPLM01000077">
    <property type="protein sequence ID" value="TMW61100.1"/>
    <property type="molecule type" value="Genomic_DNA"/>
</dbReference>
<organism evidence="3 4">
    <name type="scientific">Pythium oligandrum</name>
    <name type="common">Mycoparasitic fungus</name>
    <dbReference type="NCBI Taxonomy" id="41045"/>
    <lineage>
        <taxon>Eukaryota</taxon>
        <taxon>Sar</taxon>
        <taxon>Stramenopiles</taxon>
        <taxon>Oomycota</taxon>
        <taxon>Peronosporomycetes</taxon>
        <taxon>Pythiales</taxon>
        <taxon>Pythiaceae</taxon>
        <taxon>Pythium</taxon>
    </lineage>
</organism>
<keyword evidence="1" id="KW-0175">Coiled coil</keyword>
<dbReference type="AlphaFoldDB" id="A0A8K1CE38"/>
<sequence>MMVHLETATSTLKDRLLKLQTEFDVTSQFIRGDYAWRKQVGRFHDKVNDALTHQVDELVKNVIQNTDSLSTTIDETLKIKDTLTKQDLERQARMYEDKLRRTRTSLKKEIDRFTRLEKCLRQEEAHQAKVMYERLVDELKMEHAAKESALQAMLRELKTAYSSMETTNTQLIDALKSSRDDIERLKKMLPKGSSNGAGSKPQLLSRPTPAVPPSVAQIATEAYMQTLKHSLQTAKQEIASLRGEVEEAEKERDASIKKQRLAEESTSKAHEEAAKVKQLLSESHQALVNNQKEMDGVKEEQRHWKELFTELEFRTGNHHQQIEDAQRYVSATKEHVESLEDQVRRMERLMRSKERFLSEWKLKPSHANNAVRLVNEFLSSCDSGDEQTPVIEDESDEASKADEWAAHRRRMERKLRYEFEKQYGDQLNTRLSQERKRVLARLDMLWTRQEVDDTTERTSQPASTSRSRHRSSLGSRKGSNDARQANMTSFSRQTVRKLVIDAFDDAGFTEWADTDVERLQGQIRTLRNSIAQLTSTVESLRQQLESQALSLAQGALQQREKELLLGELTERYRQLQHKLEGYEQDQAARDTVGDSLDVSRWPERDPMTVYGQPQPIESKRPRSRPVSASATLVSQSLGTPKSSTVSSLPTSSYDQSTPSVSRSRAKERGGLLPEKTFLGGRSPASRTHTLSTPALEARLSVLDRSEDHVRSIVKSELLGLTPNENQLEDGGHVGADGILQILQRRRQRR</sequence>
<gene>
    <name evidence="3" type="ORF">Poli38472_013563</name>
</gene>
<feature type="compositionally biased region" description="Low complexity" evidence="2">
    <location>
        <begin position="639"/>
        <end position="652"/>
    </location>
</feature>
<feature type="region of interest" description="Disordered" evidence="2">
    <location>
        <begin position="188"/>
        <end position="212"/>
    </location>
</feature>
<feature type="coiled-coil region" evidence="1">
    <location>
        <begin position="136"/>
        <end position="188"/>
    </location>
</feature>
<evidence type="ECO:0000313" key="4">
    <source>
        <dbReference type="Proteomes" id="UP000794436"/>
    </source>
</evidence>
<comment type="caution">
    <text evidence="3">The sequence shown here is derived from an EMBL/GenBank/DDBJ whole genome shotgun (WGS) entry which is preliminary data.</text>
</comment>
<accession>A0A8K1CE38</accession>
<evidence type="ECO:0000256" key="1">
    <source>
        <dbReference type="SAM" id="Coils"/>
    </source>
</evidence>
<evidence type="ECO:0000256" key="2">
    <source>
        <dbReference type="SAM" id="MobiDB-lite"/>
    </source>
</evidence>
<feature type="region of interest" description="Disordered" evidence="2">
    <location>
        <begin position="244"/>
        <end position="267"/>
    </location>
</feature>
<feature type="region of interest" description="Disordered" evidence="2">
    <location>
        <begin position="451"/>
        <end position="488"/>
    </location>
</feature>
<evidence type="ECO:0000313" key="3">
    <source>
        <dbReference type="EMBL" id="TMW61100.1"/>
    </source>
</evidence>
<reference evidence="3" key="1">
    <citation type="submission" date="2019-03" db="EMBL/GenBank/DDBJ databases">
        <title>Long read genome sequence of the mycoparasitic Pythium oligandrum ATCC 38472 isolated from sugarbeet rhizosphere.</title>
        <authorList>
            <person name="Gaulin E."/>
        </authorList>
    </citation>
    <scope>NUCLEOTIDE SEQUENCE</scope>
    <source>
        <strain evidence="3">ATCC 38472_TT</strain>
    </source>
</reference>
<keyword evidence="4" id="KW-1185">Reference proteome</keyword>
<feature type="compositionally biased region" description="Polar residues" evidence="2">
    <location>
        <begin position="653"/>
        <end position="662"/>
    </location>
</feature>
<dbReference type="OrthoDB" id="78632at2759"/>